<keyword evidence="3" id="KW-1185">Reference proteome</keyword>
<sequence length="252" mass="28730">MSIEGSRDSREEFLKTFDQESQLTDKSRRANSNRASRDTKTLLLKFLFGFLAIFALLLIGGAVTTETKPGKSSRPKIDESVLKVEVEEIIILEERNRKEETTEMPQEKTLLNNFLGRWQEESSTGVAEYIDAEGGSIFYKMFAKKMKCDIEYNKIEPNVYQSTFYLTIGPPMKFPLRFDQPYQHKSPTGDQVVSVAEFRPGFNDIIAKTKGGHEGTTQTNIQMIDSKLHLTTTMLDKNISCTRVYSRKPSDL</sequence>
<dbReference type="Proteomes" id="UP001158576">
    <property type="component" value="Chromosome 1"/>
</dbReference>
<keyword evidence="1" id="KW-0472">Membrane</keyword>
<protein>
    <submittedName>
        <fullName evidence="2">Oidioi.mRNA.OKI2018_I69.chr1.g154.t1.cds</fullName>
    </submittedName>
</protein>
<dbReference type="Gene3D" id="2.40.128.20">
    <property type="match status" value="1"/>
</dbReference>
<dbReference type="SUPFAM" id="SSF50814">
    <property type="entry name" value="Lipocalins"/>
    <property type="match status" value="1"/>
</dbReference>
<feature type="transmembrane region" description="Helical" evidence="1">
    <location>
        <begin position="42"/>
        <end position="63"/>
    </location>
</feature>
<keyword evidence="1" id="KW-0812">Transmembrane</keyword>
<dbReference type="InterPro" id="IPR012674">
    <property type="entry name" value="Calycin"/>
</dbReference>
<evidence type="ECO:0000313" key="3">
    <source>
        <dbReference type="Proteomes" id="UP001158576"/>
    </source>
</evidence>
<gene>
    <name evidence="2" type="ORF">OKIOD_LOCUS8919</name>
</gene>
<name>A0ABN7SMP9_OIKDI</name>
<evidence type="ECO:0000256" key="1">
    <source>
        <dbReference type="SAM" id="Phobius"/>
    </source>
</evidence>
<organism evidence="2 3">
    <name type="scientific">Oikopleura dioica</name>
    <name type="common">Tunicate</name>
    <dbReference type="NCBI Taxonomy" id="34765"/>
    <lineage>
        <taxon>Eukaryota</taxon>
        <taxon>Metazoa</taxon>
        <taxon>Chordata</taxon>
        <taxon>Tunicata</taxon>
        <taxon>Appendicularia</taxon>
        <taxon>Copelata</taxon>
        <taxon>Oikopleuridae</taxon>
        <taxon>Oikopleura</taxon>
    </lineage>
</organism>
<accession>A0ABN7SMP9</accession>
<evidence type="ECO:0000313" key="2">
    <source>
        <dbReference type="EMBL" id="CAG5102125.1"/>
    </source>
</evidence>
<keyword evidence="1" id="KW-1133">Transmembrane helix</keyword>
<dbReference type="EMBL" id="OU015566">
    <property type="protein sequence ID" value="CAG5102125.1"/>
    <property type="molecule type" value="Genomic_DNA"/>
</dbReference>
<proteinExistence type="predicted"/>
<reference evidence="2 3" key="1">
    <citation type="submission" date="2021-04" db="EMBL/GenBank/DDBJ databases">
        <authorList>
            <person name="Bliznina A."/>
        </authorList>
    </citation>
    <scope>NUCLEOTIDE SEQUENCE [LARGE SCALE GENOMIC DNA]</scope>
</reference>